<protein>
    <recommendedName>
        <fullName evidence="1">FAD-binding domain-containing protein</fullName>
    </recommendedName>
</protein>
<comment type="caution">
    <text evidence="2">The sequence shown here is derived from an EMBL/GenBank/DDBJ whole genome shotgun (WGS) entry which is preliminary data.</text>
</comment>
<dbReference type="GO" id="GO:0071949">
    <property type="term" value="F:FAD binding"/>
    <property type="evidence" value="ECO:0007669"/>
    <property type="project" value="InterPro"/>
</dbReference>
<organism evidence="2 3">
    <name type="scientific">Gluconobacter oxydans</name>
    <name type="common">Gluconobacter suboxydans</name>
    <dbReference type="NCBI Taxonomy" id="442"/>
    <lineage>
        <taxon>Bacteria</taxon>
        <taxon>Pseudomonadati</taxon>
        <taxon>Pseudomonadota</taxon>
        <taxon>Alphaproteobacteria</taxon>
        <taxon>Acetobacterales</taxon>
        <taxon>Acetobacteraceae</taxon>
        <taxon>Gluconobacter</taxon>
    </lineage>
</organism>
<dbReference type="Pfam" id="PF01494">
    <property type="entry name" value="FAD_binding_3"/>
    <property type="match status" value="1"/>
</dbReference>
<proteinExistence type="predicted"/>
<evidence type="ECO:0000313" key="2">
    <source>
        <dbReference type="EMBL" id="MBF0857417.1"/>
    </source>
</evidence>
<dbReference type="RefSeq" id="WP_081107025.1">
    <property type="nucleotide sequence ID" value="NZ_BJNM01000050.1"/>
</dbReference>
<evidence type="ECO:0000259" key="1">
    <source>
        <dbReference type="Pfam" id="PF01494"/>
    </source>
</evidence>
<dbReference type="Gene3D" id="3.40.30.120">
    <property type="match status" value="1"/>
</dbReference>
<dbReference type="AlphaFoldDB" id="A0AB35ARM1"/>
<evidence type="ECO:0000313" key="3">
    <source>
        <dbReference type="Proteomes" id="UP000603665"/>
    </source>
</evidence>
<dbReference type="InterPro" id="IPR002938">
    <property type="entry name" value="FAD-bd"/>
</dbReference>
<dbReference type="EMBL" id="JABCQL010000047">
    <property type="protein sequence ID" value="MBF0857417.1"/>
    <property type="molecule type" value="Genomic_DNA"/>
</dbReference>
<accession>A0AB35ARM1</accession>
<reference evidence="2" key="2">
    <citation type="submission" date="2023-10" db="EMBL/GenBank/DDBJ databases">
        <title>Description of novel Gluconobacter species.</title>
        <authorList>
            <person name="Cleenwerck I."/>
            <person name="Cnockaert M."/>
            <person name="Borremans W."/>
            <person name="Wieme A.D."/>
            <person name="De Vuyst L."/>
            <person name="Vandamme P."/>
        </authorList>
    </citation>
    <scope>NUCLEOTIDE SEQUENCE</scope>
    <source>
        <strain evidence="2">LMG1408</strain>
    </source>
</reference>
<reference evidence="2" key="1">
    <citation type="submission" date="2020-04" db="EMBL/GenBank/DDBJ databases">
        <authorList>
            <person name="Sombolestani A."/>
        </authorList>
    </citation>
    <scope>NUCLEOTIDE SEQUENCE</scope>
    <source>
        <strain evidence="2">LMG1408</strain>
    </source>
</reference>
<name>A0AB35ARM1_GLUOY</name>
<dbReference type="Proteomes" id="UP000603665">
    <property type="component" value="Unassembled WGS sequence"/>
</dbReference>
<dbReference type="Pfam" id="PF21274">
    <property type="entry name" value="Rng_hyd_C"/>
    <property type="match status" value="1"/>
</dbReference>
<feature type="domain" description="FAD-binding" evidence="1">
    <location>
        <begin position="1"/>
        <end position="32"/>
    </location>
</feature>
<sequence>MNLGWKLALTIRDDADPGLMDSYQRDRWPVADLLDRSRSDSLRKLADCYQDQLSYIGCNTKECLGLYALLIRLDGFIAWASDNSSDGSEAIHALSKWLVVSPKQ</sequence>
<gene>
    <name evidence="2" type="ORF">HKD20_13075</name>
</gene>